<evidence type="ECO:0000313" key="2">
    <source>
        <dbReference type="Proteomes" id="UP000295388"/>
    </source>
</evidence>
<gene>
    <name evidence="1" type="ORF">EV643_10232</name>
</gene>
<evidence type="ECO:0000313" key="1">
    <source>
        <dbReference type="EMBL" id="TDO52195.1"/>
    </source>
</evidence>
<sequence length="154" mass="15798">MSSVWEGVAVSGVWAVKSVPGARFSTVADPTGWYEGGMRWIAVALALLVGMTGCNSDVAKDPSGPTSSFTTPSDGAVRISQGTVEYMPGGVQVGVGGVLKDPERAMLSVMKSGAESVQLTLGVGEKGAAFGQTVTVSAVEFGDHDYAWVKVLPS</sequence>
<protein>
    <submittedName>
        <fullName evidence="1">Uncharacterized protein</fullName>
    </submittedName>
</protein>
<name>A0A4R6KNH9_9ACTN</name>
<dbReference type="Proteomes" id="UP000295388">
    <property type="component" value="Unassembled WGS sequence"/>
</dbReference>
<dbReference type="AlphaFoldDB" id="A0A4R6KNH9"/>
<reference evidence="1 2" key="1">
    <citation type="submission" date="2019-03" db="EMBL/GenBank/DDBJ databases">
        <title>Genomic Encyclopedia of Type Strains, Phase III (KMG-III): the genomes of soil and plant-associated and newly described type strains.</title>
        <authorList>
            <person name="Whitman W."/>
        </authorList>
    </citation>
    <scope>NUCLEOTIDE SEQUENCE [LARGE SCALE GENOMIC DNA]</scope>
    <source>
        <strain evidence="1 2">VKM Ac-2527</strain>
    </source>
</reference>
<keyword evidence="2" id="KW-1185">Reference proteome</keyword>
<dbReference type="EMBL" id="SNWQ01000002">
    <property type="protein sequence ID" value="TDO52195.1"/>
    <property type="molecule type" value="Genomic_DNA"/>
</dbReference>
<comment type="caution">
    <text evidence="1">The sequence shown here is derived from an EMBL/GenBank/DDBJ whole genome shotgun (WGS) entry which is preliminary data.</text>
</comment>
<proteinExistence type="predicted"/>
<accession>A0A4R6KNH9</accession>
<organism evidence="1 2">
    <name type="scientific">Kribbella caucasensis</name>
    <dbReference type="NCBI Taxonomy" id="2512215"/>
    <lineage>
        <taxon>Bacteria</taxon>
        <taxon>Bacillati</taxon>
        <taxon>Actinomycetota</taxon>
        <taxon>Actinomycetes</taxon>
        <taxon>Propionibacteriales</taxon>
        <taxon>Kribbellaceae</taxon>
        <taxon>Kribbella</taxon>
    </lineage>
</organism>